<dbReference type="InterPro" id="IPR051860">
    <property type="entry name" value="Plasmodium_CSP_Invasion"/>
</dbReference>
<feature type="region of interest" description="Disordered" evidence="7">
    <location>
        <begin position="300"/>
        <end position="513"/>
    </location>
</feature>
<feature type="signal peptide" evidence="8">
    <location>
        <begin position="1"/>
        <end position="32"/>
    </location>
</feature>
<feature type="compositionally biased region" description="Low complexity" evidence="7">
    <location>
        <begin position="326"/>
        <end position="390"/>
    </location>
</feature>
<evidence type="ECO:0000256" key="7">
    <source>
        <dbReference type="SAM" id="MobiDB-lite"/>
    </source>
</evidence>
<feature type="compositionally biased region" description="Basic and acidic residues" evidence="7">
    <location>
        <begin position="465"/>
        <end position="478"/>
    </location>
</feature>
<keyword evidence="3" id="KW-0748">Sporozoite</keyword>
<dbReference type="Gene3D" id="3.40.50.1110">
    <property type="entry name" value="SGNH hydrolase"/>
    <property type="match status" value="1"/>
</dbReference>
<keyword evidence="8" id="KW-0732">Signal</keyword>
<dbReference type="InterPro" id="IPR036514">
    <property type="entry name" value="SGNH_hydro_sf"/>
</dbReference>
<evidence type="ECO:0000256" key="8">
    <source>
        <dbReference type="SAM" id="SignalP"/>
    </source>
</evidence>
<dbReference type="PANTHER" id="PTHR44826:SF3">
    <property type="entry name" value="SPORE COAT PROTEIN SP85"/>
    <property type="match status" value="1"/>
</dbReference>
<protein>
    <recommendedName>
        <fullName evidence="2">Circumsporozoite protein</fullName>
    </recommendedName>
</protein>
<dbReference type="Proteomes" id="UP001153069">
    <property type="component" value="Unassembled WGS sequence"/>
</dbReference>
<evidence type="ECO:0000313" key="10">
    <source>
        <dbReference type="Proteomes" id="UP001153069"/>
    </source>
</evidence>
<accession>A0A9N8EPB1</accession>
<dbReference type="OrthoDB" id="48688at2759"/>
<gene>
    <name evidence="9" type="ORF">SEMRO_1583_G284000.1</name>
</gene>
<evidence type="ECO:0000256" key="2">
    <source>
        <dbReference type="ARBA" id="ARBA00021911"/>
    </source>
</evidence>
<evidence type="ECO:0000313" key="9">
    <source>
        <dbReference type="EMBL" id="CAB9524777.1"/>
    </source>
</evidence>
<dbReference type="PANTHER" id="PTHR44826">
    <property type="entry name" value="SPORE COAT PROTEIN SP85"/>
    <property type="match status" value="1"/>
</dbReference>
<feature type="compositionally biased region" description="Low complexity" evidence="7">
    <location>
        <begin position="487"/>
        <end position="513"/>
    </location>
</feature>
<comment type="caution">
    <text evidence="9">The sequence shown here is derived from an EMBL/GenBank/DDBJ whole genome shotgun (WGS) entry which is preliminary data.</text>
</comment>
<comment type="function">
    <text evidence="6">Essential sporozoite protein. In the mosquito vector, required for sporozoite development in the oocyst, migration through the vector hemolymph and entry into the vector salivary glands. In the vertebrate host, required for sporozoite migration through the host dermis and infection of host hepatocytes. Binds to highly sulfated heparan sulfate proteoglycans (HSPGs) on the surface of host hepatocytes.</text>
</comment>
<feature type="compositionally biased region" description="Polar residues" evidence="7">
    <location>
        <begin position="422"/>
        <end position="439"/>
    </location>
</feature>
<sequence length="535" mass="57297">MTNLRCRPLSWNHLLISTLCLWSSEIIVRAQAEGPPTAYFFGDNSLSIFDLPRHFQASYHRAAGNKINVERHSPIGATLSTHVNYMLTDPSAPDFHDGNNYRWMILQEHGDIPALPTWRANSTVAAQTLHSYAEDALVVRTMFLMTWGRRNGFVGNGVEYADFISHNQAMLEGYLQYISATSTPASPTFVAPVGLVFETIYNDCLNANIDPLSDDCLFSRLFSGDTNYPSMQGTYVAGLTVATAITGYDPLRQMWLPDIDDYDFDPDDAFVIRHAVSRTILETFYSGLIQYPWYEAWPTAAPTSSPTKHPTTAPSESPSDMPSLWPSDAPSDVPSMVPSDVPSSVPSDQPSMVPSSQPSSVPSLSPSTQPSDIPSSVPSDAPSDVPSMVPTLYPSAPPSLAPTGEPSAMPSDAPSDVPSMVPSDQPSSVPTVAPTSKTGMPSASPTGAPTAPMPSAAPSAWVLELHVDNDSDVSRNSDSDMPPPMFDPRNSGAGEEGSTTGGSEEENATSGCRHPSSLLAAAVAASIMLLQIIVQ</sequence>
<comment type="similarity">
    <text evidence="1">Belongs to the plasmodium circumsporozoite protein family.</text>
</comment>
<reference evidence="9" key="1">
    <citation type="submission" date="2020-06" db="EMBL/GenBank/DDBJ databases">
        <authorList>
            <consortium name="Plant Systems Biology data submission"/>
        </authorList>
    </citation>
    <scope>NUCLEOTIDE SEQUENCE</scope>
    <source>
        <strain evidence="9">D6</strain>
    </source>
</reference>
<feature type="chain" id="PRO_5040253541" description="Circumsporozoite protein" evidence="8">
    <location>
        <begin position="33"/>
        <end position="535"/>
    </location>
</feature>
<evidence type="ECO:0000256" key="1">
    <source>
        <dbReference type="ARBA" id="ARBA00006241"/>
    </source>
</evidence>
<dbReference type="AlphaFoldDB" id="A0A9N8EPB1"/>
<organism evidence="9 10">
    <name type="scientific">Seminavis robusta</name>
    <dbReference type="NCBI Taxonomy" id="568900"/>
    <lineage>
        <taxon>Eukaryota</taxon>
        <taxon>Sar</taxon>
        <taxon>Stramenopiles</taxon>
        <taxon>Ochrophyta</taxon>
        <taxon>Bacillariophyta</taxon>
        <taxon>Bacillariophyceae</taxon>
        <taxon>Bacillariophycidae</taxon>
        <taxon>Naviculales</taxon>
        <taxon>Naviculaceae</taxon>
        <taxon>Seminavis</taxon>
    </lineage>
</organism>
<evidence type="ECO:0000256" key="5">
    <source>
        <dbReference type="ARBA" id="ARBA00033726"/>
    </source>
</evidence>
<feature type="compositionally biased region" description="Polar residues" evidence="7">
    <location>
        <begin position="301"/>
        <end position="320"/>
    </location>
</feature>
<name>A0A9N8EPB1_9STRA</name>
<feature type="compositionally biased region" description="Low complexity" evidence="7">
    <location>
        <begin position="440"/>
        <end position="460"/>
    </location>
</feature>
<comment type="function">
    <text evidence="5">In the vertebrate host, binds to highly sulfated heparan sulfate proteoglycans (HSPGs) on the surface of host hepatocytes and is required for sporozoite invasion of the host hepatocytes.</text>
</comment>
<evidence type="ECO:0000256" key="3">
    <source>
        <dbReference type="ARBA" id="ARBA00022522"/>
    </source>
</evidence>
<dbReference type="EMBL" id="CAICTM010001581">
    <property type="protein sequence ID" value="CAB9524777.1"/>
    <property type="molecule type" value="Genomic_DNA"/>
</dbReference>
<evidence type="ECO:0000256" key="6">
    <source>
        <dbReference type="ARBA" id="ARBA00045806"/>
    </source>
</evidence>
<evidence type="ECO:0000256" key="4">
    <source>
        <dbReference type="ARBA" id="ARBA00022737"/>
    </source>
</evidence>
<keyword evidence="10" id="KW-1185">Reference proteome</keyword>
<proteinExistence type="inferred from homology"/>
<keyword evidence="4" id="KW-0677">Repeat</keyword>